<protein>
    <submittedName>
        <fullName evidence="2">Uncharacterized protein</fullName>
    </submittedName>
</protein>
<name>A0A1G2USB9_9BACT</name>
<proteinExistence type="predicted"/>
<feature type="compositionally biased region" description="Basic and acidic residues" evidence="1">
    <location>
        <begin position="253"/>
        <end position="267"/>
    </location>
</feature>
<sequence length="267" mass="30302">MNENNPNLPEYVKTLPKVLQDLIFNWPWEERIGEIAKKYSLNYNQTESLINGVLFVLIGLDKPETLQQTLVVELKISKLLTDQIVGDLENRVFEYAIKEIEGKGKIISKSKFPMSNQGQNLNDQTSKPESLARTVLDTALKPKVPEVKPANLPMVEKGEVVHVNKPQAQKETFENRINYKPAPTTTSIKPEPVQRPVSVPRYDINNEEMPKSQFPMSNQNQNQNDKKVDSIIENKLKGVTTGTPEKTPPVPDAPRKYAVDPYREPTE</sequence>
<accession>A0A1G2USB9</accession>
<evidence type="ECO:0000313" key="2">
    <source>
        <dbReference type="EMBL" id="OHB12295.1"/>
    </source>
</evidence>
<organism evidence="2 3">
    <name type="scientific">Candidatus Zambryskibacteria bacterium RIFCSPLOWO2_12_FULL_39_23</name>
    <dbReference type="NCBI Taxonomy" id="1802776"/>
    <lineage>
        <taxon>Bacteria</taxon>
        <taxon>Candidatus Zambryskiibacteriota</taxon>
    </lineage>
</organism>
<dbReference type="EMBL" id="MHWT01000018">
    <property type="protein sequence ID" value="OHB12295.1"/>
    <property type="molecule type" value="Genomic_DNA"/>
</dbReference>
<dbReference type="Proteomes" id="UP000176558">
    <property type="component" value="Unassembled WGS sequence"/>
</dbReference>
<reference evidence="2 3" key="1">
    <citation type="journal article" date="2016" name="Nat. Commun.">
        <title>Thousands of microbial genomes shed light on interconnected biogeochemical processes in an aquifer system.</title>
        <authorList>
            <person name="Anantharaman K."/>
            <person name="Brown C.T."/>
            <person name="Hug L.A."/>
            <person name="Sharon I."/>
            <person name="Castelle C.J."/>
            <person name="Probst A.J."/>
            <person name="Thomas B.C."/>
            <person name="Singh A."/>
            <person name="Wilkins M.J."/>
            <person name="Karaoz U."/>
            <person name="Brodie E.L."/>
            <person name="Williams K.H."/>
            <person name="Hubbard S.S."/>
            <person name="Banfield J.F."/>
        </authorList>
    </citation>
    <scope>NUCLEOTIDE SEQUENCE [LARGE SCALE GENOMIC DNA]</scope>
</reference>
<dbReference type="AlphaFoldDB" id="A0A1G2USB9"/>
<evidence type="ECO:0000256" key="1">
    <source>
        <dbReference type="SAM" id="MobiDB-lite"/>
    </source>
</evidence>
<comment type="caution">
    <text evidence="2">The sequence shown here is derived from an EMBL/GenBank/DDBJ whole genome shotgun (WGS) entry which is preliminary data.</text>
</comment>
<feature type="compositionally biased region" description="Basic and acidic residues" evidence="1">
    <location>
        <begin position="224"/>
        <end position="236"/>
    </location>
</feature>
<gene>
    <name evidence="2" type="ORF">A3G99_00270</name>
</gene>
<evidence type="ECO:0000313" key="3">
    <source>
        <dbReference type="Proteomes" id="UP000176558"/>
    </source>
</evidence>
<feature type="region of interest" description="Disordered" evidence="1">
    <location>
        <begin position="207"/>
        <end position="267"/>
    </location>
</feature>